<protein>
    <submittedName>
        <fullName evidence="1">Uncharacterized protein</fullName>
    </submittedName>
</protein>
<evidence type="ECO:0000313" key="1">
    <source>
        <dbReference type="EMBL" id="KAJ8687964.1"/>
    </source>
</evidence>
<name>A0ACC2PZ70_9HYME</name>
<sequence>MMLSHPNVILHCLFVYLTAAQKNHELEQIQILFRHGDQVPGFTDIYGNDPYLSLYQEVGFGQITKTGMQRMYKVGQILKTYYDYFIDEYQYYEVHAYSTDRDITKVSLQLVLAGLYPQTPQKSWYKDMKWLPIPTHYDEDKNNFLSIGFFGRCQKKFSKLYQQALNTPEMVAQYRRYEAIGTYLSNKTGILPKLSSLLHLHNNIHAIRSMGLDFPSWCSQKIFEDLQAITKIVYNASEHTTSMKKITAGPILKRFMQNMDTGIKRVYLYSADDSQIVAITKALDIVGVPEIPNYGTTLITEKLRGDDDQIYVRIVLLSSLNKKPTPLKLRNCGYECPMTKFKEIVDGLIPDDKDGRCTQNRKMKKKSA</sequence>
<comment type="caution">
    <text evidence="1">The sequence shown here is derived from an EMBL/GenBank/DDBJ whole genome shotgun (WGS) entry which is preliminary data.</text>
</comment>
<evidence type="ECO:0000313" key="2">
    <source>
        <dbReference type="Proteomes" id="UP001239111"/>
    </source>
</evidence>
<reference evidence="1" key="1">
    <citation type="submission" date="2023-04" db="EMBL/GenBank/DDBJ databases">
        <title>A chromosome-level genome assembly of the parasitoid wasp Eretmocerus hayati.</title>
        <authorList>
            <person name="Zhong Y."/>
            <person name="Liu S."/>
            <person name="Liu Y."/>
        </authorList>
    </citation>
    <scope>NUCLEOTIDE SEQUENCE</scope>
    <source>
        <strain evidence="1">ZJU_SS_LIU_2023</strain>
    </source>
</reference>
<organism evidence="1 2">
    <name type="scientific">Eretmocerus hayati</name>
    <dbReference type="NCBI Taxonomy" id="131215"/>
    <lineage>
        <taxon>Eukaryota</taxon>
        <taxon>Metazoa</taxon>
        <taxon>Ecdysozoa</taxon>
        <taxon>Arthropoda</taxon>
        <taxon>Hexapoda</taxon>
        <taxon>Insecta</taxon>
        <taxon>Pterygota</taxon>
        <taxon>Neoptera</taxon>
        <taxon>Endopterygota</taxon>
        <taxon>Hymenoptera</taxon>
        <taxon>Apocrita</taxon>
        <taxon>Proctotrupomorpha</taxon>
        <taxon>Chalcidoidea</taxon>
        <taxon>Aphelinidae</taxon>
        <taxon>Aphelininae</taxon>
        <taxon>Eretmocerus</taxon>
    </lineage>
</organism>
<dbReference type="EMBL" id="CM056741">
    <property type="protein sequence ID" value="KAJ8687964.1"/>
    <property type="molecule type" value="Genomic_DNA"/>
</dbReference>
<keyword evidence="2" id="KW-1185">Reference proteome</keyword>
<dbReference type="Proteomes" id="UP001239111">
    <property type="component" value="Chromosome 1"/>
</dbReference>
<proteinExistence type="predicted"/>
<gene>
    <name evidence="1" type="ORF">QAD02_023759</name>
</gene>
<accession>A0ACC2PZ70</accession>